<keyword evidence="2" id="KW-0812">Transmembrane</keyword>
<evidence type="ECO:0000259" key="3">
    <source>
        <dbReference type="PROSITE" id="PS50076"/>
    </source>
</evidence>
<dbReference type="Pfam" id="PF00226">
    <property type="entry name" value="DnaJ"/>
    <property type="match status" value="1"/>
</dbReference>
<evidence type="ECO:0000256" key="2">
    <source>
        <dbReference type="SAM" id="Phobius"/>
    </source>
</evidence>
<feature type="transmembrane region" description="Helical" evidence="2">
    <location>
        <begin position="863"/>
        <end position="885"/>
    </location>
</feature>
<keyword evidence="2" id="KW-0472">Membrane</keyword>
<keyword evidence="5" id="KW-1185">Reference proteome</keyword>
<keyword evidence="1" id="KW-0143">Chaperone</keyword>
<protein>
    <submittedName>
        <fullName evidence="4">Chaperone protein DnaJ</fullName>
    </submittedName>
</protein>
<feature type="domain" description="J" evidence="3">
    <location>
        <begin position="2"/>
        <end position="71"/>
    </location>
</feature>
<keyword evidence="2" id="KW-1133">Transmembrane helix</keyword>
<dbReference type="RefSeq" id="WP_073604945.1">
    <property type="nucleotide sequence ID" value="NZ_FQXZ01000038.1"/>
</dbReference>
<organism evidence="4 5">
    <name type="scientific">Vibrio aerogenes CECT 7868</name>
    <dbReference type="NCBI Taxonomy" id="1216006"/>
    <lineage>
        <taxon>Bacteria</taxon>
        <taxon>Pseudomonadati</taxon>
        <taxon>Pseudomonadota</taxon>
        <taxon>Gammaproteobacteria</taxon>
        <taxon>Vibrionales</taxon>
        <taxon>Vibrionaceae</taxon>
        <taxon>Vibrio</taxon>
    </lineage>
</organism>
<evidence type="ECO:0000313" key="5">
    <source>
        <dbReference type="Proteomes" id="UP000184608"/>
    </source>
</evidence>
<accession>A0A1M5ZW40</accession>
<evidence type="ECO:0000313" key="4">
    <source>
        <dbReference type="EMBL" id="SHI28376.1"/>
    </source>
</evidence>
<dbReference type="SUPFAM" id="SSF46565">
    <property type="entry name" value="Chaperone J-domain"/>
    <property type="match status" value="1"/>
</dbReference>
<evidence type="ECO:0000256" key="1">
    <source>
        <dbReference type="ARBA" id="ARBA00023186"/>
    </source>
</evidence>
<dbReference type="InterPro" id="IPR001623">
    <property type="entry name" value="DnaJ_domain"/>
</dbReference>
<dbReference type="SMART" id="SM00271">
    <property type="entry name" value="DnaJ"/>
    <property type="match status" value="1"/>
</dbReference>
<reference evidence="4 5" key="1">
    <citation type="submission" date="2016-11" db="EMBL/GenBank/DDBJ databases">
        <authorList>
            <person name="Jaros S."/>
            <person name="Januszkiewicz K."/>
            <person name="Wedrychowicz H."/>
        </authorList>
    </citation>
    <scope>NUCLEOTIDE SEQUENCE [LARGE SCALE GENOMIC DNA]</scope>
    <source>
        <strain evidence="4 5">CECT 7868</strain>
    </source>
</reference>
<dbReference type="OrthoDB" id="9816462at2"/>
<dbReference type="AlphaFoldDB" id="A0A1M5ZW40"/>
<sequence length="927" mass="108709">MNFWEILELEPTSDKNIIKKAYRTKLRQYHPEEDPEGFKQVREAYEAAMIHTKDIGKIIQSPQRQEPEQSQTHSHVLTQALYTMLGNSNQRFSSRHWQQWFQQVLQAPIKEQELISDATLKLVLSNRWLPGEVINWIWRGLGWEILLKGTSQETEVCEFLDQWRHQQSLIALSELTGMSSAQQRGILSYLRPLQNALEDHWPNAINYLFTQPMPWVLHHSPQLAFSVLRAARHCPAISGNIVQYFLSGLTGDVNLSGFSAEQLQLIAQTYLRLGHQEQADKICSRLYLLEAQKEAAEIQYQLAIQSHSAMAPCFAFLHQQWTQLPAIYWRAERPLYKIIQDKQAFPLYSWIYNQLISQPDNRFNHQLDLRDQSGQYGLLLHCFWAGLYGSWACISEQLERLSDQSEESDEWKTLYQLTEYWLKHLLSARAGTHSLLTKLDSYGQDHFFEQSELTDEELHSLSPADWRELLCRHPLIPDQWFIRLMDEDLINTDILDESPLYPYYVDTLCFYRCVNSRFRLTSPWENQSFAGCFNWATIYYGQLVTSFTPDNSGLAQYLPPLPASLSESALCKFIPFIDAPEQYHNEAIEAFSEHPEQFVLRYITNNQIQLLTHTCSTDTLISLARQGEAPAYAALSIKWQQEHFEEAIICWNLLVIAAKEKAQYNAVIDWQQQALQTIRRTRELEQDYYEFAKPEILYWMLLKETEHFDPPEEIAGIIPDKEARIFHYPMFYIITQLQHGISQDGYDISPLKPLIRHQDEFEVCRQKVSNLALGEFEFLCQQHLELELDNQKIKSYSKSRLKYYFLLMVICWLFNILTTLYTAPVGHTSAYGYNPIFSGVLLAYECFITWRVTQYLFMRSSQVYYLCFVFMTLMAAGIFNMKIFIVMNLSIHFFFIYSLSPLRANGFWEKRIIRQRKIDLKSIFSAF</sequence>
<dbReference type="EMBL" id="FQXZ01000038">
    <property type="protein sequence ID" value="SHI28376.1"/>
    <property type="molecule type" value="Genomic_DNA"/>
</dbReference>
<dbReference type="Proteomes" id="UP000184608">
    <property type="component" value="Unassembled WGS sequence"/>
</dbReference>
<dbReference type="Gene3D" id="1.10.287.110">
    <property type="entry name" value="DnaJ domain"/>
    <property type="match status" value="1"/>
</dbReference>
<feature type="transmembrane region" description="Helical" evidence="2">
    <location>
        <begin position="803"/>
        <end position="824"/>
    </location>
</feature>
<gene>
    <name evidence="4" type="primary">dnaJ_2</name>
    <name evidence="4" type="ORF">VA7868_03314</name>
</gene>
<name>A0A1M5ZW40_9VIBR</name>
<feature type="transmembrane region" description="Helical" evidence="2">
    <location>
        <begin position="830"/>
        <end position="851"/>
    </location>
</feature>
<dbReference type="CDD" id="cd06257">
    <property type="entry name" value="DnaJ"/>
    <property type="match status" value="1"/>
</dbReference>
<proteinExistence type="predicted"/>
<dbReference type="InterPro" id="IPR036869">
    <property type="entry name" value="J_dom_sf"/>
</dbReference>
<dbReference type="PROSITE" id="PS50076">
    <property type="entry name" value="DNAJ_2"/>
    <property type="match status" value="1"/>
</dbReference>
<dbReference type="STRING" id="1216006.VA7868_03314"/>